<sequence length="97" mass="10891">MFSSNAKFTTERASGYLQQLCKHFAHKIEVQFDPQAGLIKFPFGACNLTADHSVLDLTITAETQSDLTKACRVVGSHLERFAFRENPKIDWQTIATT</sequence>
<dbReference type="OrthoDB" id="9806511at2"/>
<dbReference type="InterPro" id="IPR014543">
    <property type="entry name" value="UCP028291"/>
</dbReference>
<dbReference type="PIRSF" id="PIRSF028291">
    <property type="entry name" value="UCP028291"/>
    <property type="match status" value="1"/>
</dbReference>
<accession>A0A1I6FYK9</accession>
<evidence type="ECO:0000313" key="1">
    <source>
        <dbReference type="EMBL" id="SFR35035.1"/>
    </source>
</evidence>
<proteinExistence type="predicted"/>
<reference evidence="2" key="1">
    <citation type="submission" date="2016-10" db="EMBL/GenBank/DDBJ databases">
        <authorList>
            <person name="Varghese N."/>
            <person name="Submissions S."/>
        </authorList>
    </citation>
    <scope>NUCLEOTIDE SEQUENCE [LARGE SCALE GENOMIC DNA]</scope>
    <source>
        <strain evidence="2">DSM 26879</strain>
    </source>
</reference>
<dbReference type="EMBL" id="FOYP01000001">
    <property type="protein sequence ID" value="SFR35035.1"/>
    <property type="molecule type" value="Genomic_DNA"/>
</dbReference>
<name>A0A1I6FYK9_9RHOB</name>
<evidence type="ECO:0008006" key="3">
    <source>
        <dbReference type="Google" id="ProtNLM"/>
    </source>
</evidence>
<keyword evidence="2" id="KW-1185">Reference proteome</keyword>
<gene>
    <name evidence="1" type="ORF">SAMN04488005_0749</name>
</gene>
<dbReference type="Proteomes" id="UP000199478">
    <property type="component" value="Unassembled WGS sequence"/>
</dbReference>
<dbReference type="RefSeq" id="WP_090196601.1">
    <property type="nucleotide sequence ID" value="NZ_FOYP01000001.1"/>
</dbReference>
<evidence type="ECO:0000313" key="2">
    <source>
        <dbReference type="Proteomes" id="UP000199478"/>
    </source>
</evidence>
<dbReference type="Pfam" id="PF09981">
    <property type="entry name" value="DUF2218"/>
    <property type="match status" value="1"/>
</dbReference>
<dbReference type="Gene3D" id="3.30.310.50">
    <property type="entry name" value="Alpha-D-phosphohexomutase, C-terminal domain"/>
    <property type="match status" value="1"/>
</dbReference>
<organism evidence="1 2">
    <name type="scientific">Yoonia tamlensis</name>
    <dbReference type="NCBI Taxonomy" id="390270"/>
    <lineage>
        <taxon>Bacteria</taxon>
        <taxon>Pseudomonadati</taxon>
        <taxon>Pseudomonadota</taxon>
        <taxon>Alphaproteobacteria</taxon>
        <taxon>Rhodobacterales</taxon>
        <taxon>Paracoccaceae</taxon>
        <taxon>Yoonia</taxon>
    </lineage>
</organism>
<dbReference type="AlphaFoldDB" id="A0A1I6FYK9"/>
<dbReference type="STRING" id="390270.SAMN04488005_0749"/>
<protein>
    <recommendedName>
        <fullName evidence="3">2,4-dihydroxyhept-2-ene-1,7-dioic acid aldolase</fullName>
    </recommendedName>
</protein>